<protein>
    <recommendedName>
        <fullName evidence="2">M23ase beta-sheet core domain-containing protein</fullName>
    </recommendedName>
</protein>
<dbReference type="InterPro" id="IPR011055">
    <property type="entry name" value="Dup_hybrid_motif"/>
</dbReference>
<keyword evidence="4" id="KW-1185">Reference proteome</keyword>
<gene>
    <name evidence="3" type="ORF">CCMP2556_LOCUS25722</name>
</gene>
<feature type="domain" description="M23ase beta-sheet core" evidence="2">
    <location>
        <begin position="172"/>
        <end position="273"/>
    </location>
</feature>
<dbReference type="InterPro" id="IPR016047">
    <property type="entry name" value="M23ase_b-sheet_dom"/>
</dbReference>
<proteinExistence type="predicted"/>
<comment type="caution">
    <text evidence="3">The sequence shown here is derived from an EMBL/GenBank/DDBJ whole genome shotgun (WGS) entry which is preliminary data.</text>
</comment>
<evidence type="ECO:0000313" key="4">
    <source>
        <dbReference type="Proteomes" id="UP001642484"/>
    </source>
</evidence>
<feature type="region of interest" description="Disordered" evidence="1">
    <location>
        <begin position="999"/>
        <end position="1026"/>
    </location>
</feature>
<feature type="compositionally biased region" description="Basic and acidic residues" evidence="1">
    <location>
        <begin position="999"/>
        <end position="1013"/>
    </location>
</feature>
<sequence length="1337" mass="150262">MVSVWPGNYLPSACRGCVVVHRSHPAIWGIFPVPEKEAQKEEFHWDPDSKVFSVVNAKPYPAFTYLTFLQSVVDRHGARFEPGLTRSDGGKEELATTFVVVADPRTAVRLGALEGPPTRGFFAIELERLQSAPQAPPPQEPFGFPLPDEKGPYLCTQGVGGHLTHFFPESYHAIDLRCANHTPVLSIGAGVVKEICQSHKCGGIHAANLAKWNSISVLLSCGLIVDYLHVMPGCAQVQVGDHVQCGQVLGESGDIGFAPEPHLHVEVHRSDDPEGPSVPVRFGASGFVPVAGSYYISTGEVPAPHSEDISPTSRGAGVPSISKSRRRLQRLERQKRSQRSSQSSDAQSVARTRLCISYDLSLLRFSPPPRVPPSLSHGPCVETQVTVHFAAEGERWTHDFEVPQDAQVRELKAGRHTARRSQEVDSPSIGSVLDDGREATMLNPPGTDEERSRGMAPDRLLGRRVPDFEKITQDTAEDCDLDFEFLGPVEGERKARRDKADEPHWAALQLPQQEQFHLEPPFRDKSLMKESRPSPLRGPMSPVKRWEVIGGADKGGILVREGQSTTSKQLAERLSTGAFVEELDLRGERLNYKRLTGTGPEIGLTVSGKAELTWQKLAASRLGYYLFVVLWYQLGLEIVKPSPMSPEEMLTSAAQGSLSGHTSERFSCALSLQEELMEGFGKCGLPSVPVEFRRRRRFLCWAKEWPEFQKALAKIIQEHPSKTGSEFMRKRAGTWQCNELFLTVQSIVLPRRNGVNPDSVGRDFVHPGELPVDPDLARRIQDLTGPEVAQISRATVLDHNAGIVLIERQDGRKEEVPKSRILHWFEGVLILQAIKNSKVPVGWMTRDFETVLTQQMARMSSLSYSINYVEQRLLNEAVTGSKFIDLQGVQHNFRRRGLLEKEKENRVSKLVSGGDIPSGFWKIKTLSGYMPPWEAFHEFSLYQDFYLVLWDTPYERVDYAKEPNGCGLPSATWEPDECLPPHLDELRLREKRSWIQRKRAEAEAPELRNGEKRKASHRASHSEPLSKLRRWQRDMSPLCADMFQFKLGHDFKPELLPENIREGWPKRPQEYPKGYGCADPPGFCHERCDCMDDGRPQQPWETHKHWLEDSRTSRGAAMAIEHLSAQSTFVRRRGQVTNMHHHFETLKIYPYQDPHKAAYDEIRLLAELVQALILQAMQEVPLRSLFDRTDQVRIPIAAFRLENDYVPLKFLANHSWLSVGVEDGLLMALADPPHVPFQVKVGQEDGGLEDGPIRSTGWHGCGCLVQKPQNFVDAVEISEAVETKVQRLPDLVGQYPVRFSDGARLETGLVRQAWSTLEAARDFCFDAMCISLRRRSV</sequence>
<dbReference type="EMBL" id="CAXAMN010017446">
    <property type="protein sequence ID" value="CAK9050484.1"/>
    <property type="molecule type" value="Genomic_DNA"/>
</dbReference>
<organism evidence="3 4">
    <name type="scientific">Durusdinium trenchii</name>
    <dbReference type="NCBI Taxonomy" id="1381693"/>
    <lineage>
        <taxon>Eukaryota</taxon>
        <taxon>Sar</taxon>
        <taxon>Alveolata</taxon>
        <taxon>Dinophyceae</taxon>
        <taxon>Suessiales</taxon>
        <taxon>Symbiodiniaceae</taxon>
        <taxon>Durusdinium</taxon>
    </lineage>
</organism>
<reference evidence="3 4" key="1">
    <citation type="submission" date="2024-02" db="EMBL/GenBank/DDBJ databases">
        <authorList>
            <person name="Chen Y."/>
            <person name="Shah S."/>
            <person name="Dougan E. K."/>
            <person name="Thang M."/>
            <person name="Chan C."/>
        </authorList>
    </citation>
    <scope>NUCLEOTIDE SEQUENCE [LARGE SCALE GENOMIC DNA]</scope>
</reference>
<evidence type="ECO:0000313" key="3">
    <source>
        <dbReference type="EMBL" id="CAK9050484.1"/>
    </source>
</evidence>
<name>A0ABP0MK68_9DINO</name>
<evidence type="ECO:0000256" key="1">
    <source>
        <dbReference type="SAM" id="MobiDB-lite"/>
    </source>
</evidence>
<dbReference type="CDD" id="cd12797">
    <property type="entry name" value="M23_peptidase"/>
    <property type="match status" value="1"/>
</dbReference>
<accession>A0ABP0MK68</accession>
<feature type="region of interest" description="Disordered" evidence="1">
    <location>
        <begin position="414"/>
        <end position="454"/>
    </location>
</feature>
<feature type="region of interest" description="Disordered" evidence="1">
    <location>
        <begin position="302"/>
        <end position="348"/>
    </location>
</feature>
<evidence type="ECO:0000259" key="2">
    <source>
        <dbReference type="Pfam" id="PF01551"/>
    </source>
</evidence>
<dbReference type="SUPFAM" id="SSF51261">
    <property type="entry name" value="Duplicated hybrid motif"/>
    <property type="match status" value="1"/>
</dbReference>
<dbReference type="Gene3D" id="2.70.70.10">
    <property type="entry name" value="Glucose Permease (Domain IIA)"/>
    <property type="match status" value="1"/>
</dbReference>
<dbReference type="Pfam" id="PF01551">
    <property type="entry name" value="Peptidase_M23"/>
    <property type="match status" value="1"/>
</dbReference>
<dbReference type="Proteomes" id="UP001642484">
    <property type="component" value="Unassembled WGS sequence"/>
</dbReference>